<feature type="region of interest" description="Disordered" evidence="1">
    <location>
        <begin position="425"/>
        <end position="456"/>
    </location>
</feature>
<dbReference type="PANTHER" id="PTHR34978:SF3">
    <property type="entry name" value="SLR0241 PROTEIN"/>
    <property type="match status" value="1"/>
</dbReference>
<dbReference type="PANTHER" id="PTHR34978">
    <property type="entry name" value="POSSIBLE SENSOR-TRANSDUCER PROTEIN BLAR"/>
    <property type="match status" value="1"/>
</dbReference>
<dbReference type="CDD" id="cd07341">
    <property type="entry name" value="M56_BlaR1_MecR1_like"/>
    <property type="match status" value="1"/>
</dbReference>
<dbReference type="Proteomes" id="UP000223913">
    <property type="component" value="Unassembled WGS sequence"/>
</dbReference>
<dbReference type="AlphaFoldDB" id="A0A2D0N5F1"/>
<proteinExistence type="predicted"/>
<evidence type="ECO:0000256" key="2">
    <source>
        <dbReference type="SAM" id="Phobius"/>
    </source>
</evidence>
<gene>
    <name evidence="4" type="ORF">CRP01_25795</name>
</gene>
<name>A0A2D0N5F1_FLAN2</name>
<reference evidence="4 5" key="1">
    <citation type="submission" date="2017-10" db="EMBL/GenBank/DDBJ databases">
        <title>The draft genome sequence of Lewinella nigricans NBRC 102662.</title>
        <authorList>
            <person name="Wang K."/>
        </authorList>
    </citation>
    <scope>NUCLEOTIDE SEQUENCE [LARGE SCALE GENOMIC DNA]</scope>
    <source>
        <strain evidence="4 5">NBRC 102662</strain>
    </source>
</reference>
<feature type="transmembrane region" description="Helical" evidence="2">
    <location>
        <begin position="271"/>
        <end position="293"/>
    </location>
</feature>
<dbReference type="EMBL" id="PDUD01000030">
    <property type="protein sequence ID" value="PHN03667.1"/>
    <property type="molecule type" value="Genomic_DNA"/>
</dbReference>
<sequence>MIFAPKSWKNWIRSSAKPEISNTSVVKSELLSFLKIHCVMEFALEIIVKASLILLLLISLLFIFRKASAALHHWVISVGMIALLLLPALNVLLPAWHLRILPPAETPTRSEAIPTQLWLEVASIKYTAPVEVPNPVASFNNYEPYPTPTAEAAPLTVEKATPWTAILFAIWLLGMAWVIIRMLVSLLQLEHFRREATLLSAADTPLIGAIAKGLGIKTSLSIYQHHSIRSPMTWNNPEPIILLPAGITAWKTEEFETVLLHEMAHIRRNDFYFHLLGQLVLAAYWFHPLLWWINRRFLLEREKACDEMVIHSGVDRADYAAILLAVAKRLVRTSRARTTLAVTMAQPSMVKQRIIAALGVSASGKSLSSRCRLGILLIGLLALPLLAAVNPRELPVIDHFPILQKIRMQIPQESTTAVLETNAPVENGAHSPIPAESETTTTREWDDSPKSSVEGNTLPDISIASLATVASYGVRSSEVRALEFAPVPVSRPQGLYGQWQEGRSQFTVWVKGDFDLYAADPYIAARTPEDMIIIQEVKGGKTYRLVISRAAFDGGLIQTYLNGQPNSWSGIPAGENLYLWTVDGEWKFLAKGLDRWKQEKLEAVMIRLRDKKDTAWQSIGSGDDQWSQFMASQEAFMARRFVPRTELPKWGSEDDKLSSPVAVPVPELQLHELPVRTPHQSSNATNDPIERIGNDRVSRVNSGWSGTHGKGMRYGVLINKPAGIDQLTSFQFHLAHNLCRNATLQLFFYEVEQGRPVYQLSTDPVYVETGDRTGWISKDLRDLDLHAEGDVLAVIEVISYEGNKREKGGLFFSQSSGGKNPSSELTGAYRWDFTFVPLAAYFEISPE</sequence>
<dbReference type="Pfam" id="PF05569">
    <property type="entry name" value="Peptidase_M56"/>
    <property type="match status" value="1"/>
</dbReference>
<accession>A0A2D0N5F1</accession>
<evidence type="ECO:0000313" key="4">
    <source>
        <dbReference type="EMBL" id="PHN03667.1"/>
    </source>
</evidence>
<feature type="transmembrane region" description="Helical" evidence="2">
    <location>
        <begin position="163"/>
        <end position="184"/>
    </location>
</feature>
<dbReference type="OrthoDB" id="15218at2"/>
<feature type="domain" description="Peptidase M56" evidence="3">
    <location>
        <begin position="42"/>
        <end position="355"/>
    </location>
</feature>
<keyword evidence="2" id="KW-0472">Membrane</keyword>
<comment type="caution">
    <text evidence="4">The sequence shown here is derived from an EMBL/GenBank/DDBJ whole genome shotgun (WGS) entry which is preliminary data.</text>
</comment>
<protein>
    <recommendedName>
        <fullName evidence="3">Peptidase M56 domain-containing protein</fullName>
    </recommendedName>
</protein>
<evidence type="ECO:0000256" key="1">
    <source>
        <dbReference type="SAM" id="MobiDB-lite"/>
    </source>
</evidence>
<organism evidence="4 5">
    <name type="scientific">Flavilitoribacter nigricans (strain ATCC 23147 / DSM 23189 / NBRC 102662 / NCIMB 1420 / SS-2)</name>
    <name type="common">Lewinella nigricans</name>
    <dbReference type="NCBI Taxonomy" id="1122177"/>
    <lineage>
        <taxon>Bacteria</taxon>
        <taxon>Pseudomonadati</taxon>
        <taxon>Bacteroidota</taxon>
        <taxon>Saprospiria</taxon>
        <taxon>Saprospirales</taxon>
        <taxon>Lewinellaceae</taxon>
        <taxon>Flavilitoribacter</taxon>
    </lineage>
</organism>
<feature type="transmembrane region" description="Helical" evidence="2">
    <location>
        <begin position="71"/>
        <end position="93"/>
    </location>
</feature>
<keyword evidence="2" id="KW-0812">Transmembrane</keyword>
<keyword evidence="5" id="KW-1185">Reference proteome</keyword>
<evidence type="ECO:0000259" key="3">
    <source>
        <dbReference type="Pfam" id="PF05569"/>
    </source>
</evidence>
<dbReference type="InterPro" id="IPR008756">
    <property type="entry name" value="Peptidase_M56"/>
</dbReference>
<keyword evidence="2" id="KW-1133">Transmembrane helix</keyword>
<feature type="transmembrane region" description="Helical" evidence="2">
    <location>
        <begin position="42"/>
        <end position="64"/>
    </location>
</feature>
<dbReference type="InterPro" id="IPR052173">
    <property type="entry name" value="Beta-lactam_resp_regulator"/>
</dbReference>
<evidence type="ECO:0000313" key="5">
    <source>
        <dbReference type="Proteomes" id="UP000223913"/>
    </source>
</evidence>